<reference evidence="2 3" key="1">
    <citation type="submission" date="2024-04" db="EMBL/GenBank/DDBJ databases">
        <title>Phyllosticta paracitricarpa is synonymous to the EU quarantine fungus P. citricarpa based on phylogenomic analyses.</title>
        <authorList>
            <consortium name="Lawrence Berkeley National Laboratory"/>
            <person name="Van Ingen-Buijs V.A."/>
            <person name="Van Westerhoven A.C."/>
            <person name="Haridas S."/>
            <person name="Skiadas P."/>
            <person name="Martin F."/>
            <person name="Groenewald J.Z."/>
            <person name="Crous P.W."/>
            <person name="Seidl M.F."/>
        </authorList>
    </citation>
    <scope>NUCLEOTIDE SEQUENCE [LARGE SCALE GENOMIC DNA]</scope>
    <source>
        <strain evidence="2 3">CBS 123371</strain>
    </source>
</reference>
<feature type="compositionally biased region" description="Polar residues" evidence="1">
    <location>
        <begin position="540"/>
        <end position="557"/>
    </location>
</feature>
<proteinExistence type="predicted"/>
<organism evidence="2 3">
    <name type="scientific">Phyllosticta citriasiana</name>
    <dbReference type="NCBI Taxonomy" id="595635"/>
    <lineage>
        <taxon>Eukaryota</taxon>
        <taxon>Fungi</taxon>
        <taxon>Dikarya</taxon>
        <taxon>Ascomycota</taxon>
        <taxon>Pezizomycotina</taxon>
        <taxon>Dothideomycetes</taxon>
        <taxon>Dothideomycetes incertae sedis</taxon>
        <taxon>Botryosphaeriales</taxon>
        <taxon>Phyllostictaceae</taxon>
        <taxon>Phyllosticta</taxon>
    </lineage>
</organism>
<feature type="region of interest" description="Disordered" evidence="1">
    <location>
        <begin position="1"/>
        <end position="34"/>
    </location>
</feature>
<name>A0ABR1KKM1_9PEZI</name>
<sequence length="628" mass="68899">MPRFSDKRNRRRHRSNTKSLATFPSNLSGEGATSQNHNLLDLSAEPFRFAPDLDIAKRRENKFSLLDQIGPNESCDSRPNSKSRCEDARCEEGENQIQNQKVHCKTGSVVQEGTHQGQVGSCRCPHKATQQSLNRVVVQPKEIALSKPVESSVLDLDDDTVAKGGPVGQLHGFRFGPVPDGSVATIASPQEALRPNTSSNHQQTFELGNLEQSSSLGYKGLPNPVFACRNFSFQTDTDRHSPVVQFSQPTNPAELEVPSTVFTLPSTTTQTTLDTSSAVKMSDNVSEQEQPPKLAQLVADSEPDYNDVKSIPLPRPIGPPVTKLRKFRSLPPPILYVCQAWSACANIYNSYDQLTGIRTLHDVYCDTSRCRLLPREKCGHLHRGPCTLRPAEIQLSQLDENPLPGLGASVPNMEQPTPPPHSPGLPRCDQSDLGTHAESVCRMLGLDTGPQRTVSDQNDEDLGDHASNVASERPVPSAAHQEQRLHDQASAIVGENSVSAARQSEKGDGTEGSEHGSDWINVESDSTTGESDVAEERSVLSASHQEQRLNNQASAVAQESPVPSAMGAVNDDETEGTEHESSWTFVEIDSTSGESEWTIWEGDWATRESDFTTWEREWNAWDIRRVCC</sequence>
<evidence type="ECO:0000256" key="1">
    <source>
        <dbReference type="SAM" id="MobiDB-lite"/>
    </source>
</evidence>
<feature type="compositionally biased region" description="Low complexity" evidence="1">
    <location>
        <begin position="268"/>
        <end position="277"/>
    </location>
</feature>
<evidence type="ECO:0000313" key="3">
    <source>
        <dbReference type="Proteomes" id="UP001363622"/>
    </source>
</evidence>
<feature type="region of interest" description="Disordered" evidence="1">
    <location>
        <begin position="447"/>
        <end position="582"/>
    </location>
</feature>
<comment type="caution">
    <text evidence="2">The sequence shown here is derived from an EMBL/GenBank/DDBJ whole genome shotgun (WGS) entry which is preliminary data.</text>
</comment>
<accession>A0ABR1KKM1</accession>
<gene>
    <name evidence="2" type="ORF">IWZ03DRAFT_381677</name>
</gene>
<dbReference type="EMBL" id="JBBPHU010000008">
    <property type="protein sequence ID" value="KAK7514785.1"/>
    <property type="molecule type" value="Genomic_DNA"/>
</dbReference>
<protein>
    <submittedName>
        <fullName evidence="2">Uncharacterized protein</fullName>
    </submittedName>
</protein>
<evidence type="ECO:0000313" key="2">
    <source>
        <dbReference type="EMBL" id="KAK7514785.1"/>
    </source>
</evidence>
<feature type="compositionally biased region" description="Polar residues" evidence="1">
    <location>
        <begin position="17"/>
        <end position="34"/>
    </location>
</feature>
<keyword evidence="3" id="KW-1185">Reference proteome</keyword>
<feature type="region of interest" description="Disordered" evidence="1">
    <location>
        <begin position="268"/>
        <end position="291"/>
    </location>
</feature>
<dbReference type="Proteomes" id="UP001363622">
    <property type="component" value="Unassembled WGS sequence"/>
</dbReference>
<feature type="region of interest" description="Disordered" evidence="1">
    <location>
        <begin position="399"/>
        <end position="432"/>
    </location>
</feature>
<feature type="compositionally biased region" description="Basic and acidic residues" evidence="1">
    <location>
        <begin position="503"/>
        <end position="517"/>
    </location>
</feature>